<reference evidence="2 3" key="1">
    <citation type="journal article" date="2013" name="Proc. Natl. Acad. Sci. U.S.A.">
        <title>The king cobra genome reveals dynamic gene evolution and adaptation in the snake venom system.</title>
        <authorList>
            <person name="Vonk F.J."/>
            <person name="Casewell N.R."/>
            <person name="Henkel C.V."/>
            <person name="Heimberg A.M."/>
            <person name="Jansen H.J."/>
            <person name="McCleary R.J."/>
            <person name="Kerkkamp H.M."/>
            <person name="Vos R.A."/>
            <person name="Guerreiro I."/>
            <person name="Calvete J.J."/>
            <person name="Wuster W."/>
            <person name="Woods A.E."/>
            <person name="Logan J.M."/>
            <person name="Harrison R.A."/>
            <person name="Castoe T.A."/>
            <person name="de Koning A.P."/>
            <person name="Pollock D.D."/>
            <person name="Yandell M."/>
            <person name="Calderon D."/>
            <person name="Renjifo C."/>
            <person name="Currier R.B."/>
            <person name="Salgado D."/>
            <person name="Pla D."/>
            <person name="Sanz L."/>
            <person name="Hyder A.S."/>
            <person name="Ribeiro J.M."/>
            <person name="Arntzen J.W."/>
            <person name="van den Thillart G.E."/>
            <person name="Boetzer M."/>
            <person name="Pirovano W."/>
            <person name="Dirks R.P."/>
            <person name="Spaink H.P."/>
            <person name="Duboule D."/>
            <person name="McGlinn E."/>
            <person name="Kini R.M."/>
            <person name="Richardson M.K."/>
        </authorList>
    </citation>
    <scope>NUCLEOTIDE SEQUENCE</scope>
    <source>
        <tissue evidence="2">Blood</tissue>
    </source>
</reference>
<feature type="compositionally biased region" description="Basic and acidic residues" evidence="1">
    <location>
        <begin position="51"/>
        <end position="63"/>
    </location>
</feature>
<feature type="compositionally biased region" description="Basic and acidic residues" evidence="1">
    <location>
        <begin position="1"/>
        <end position="19"/>
    </location>
</feature>
<keyword evidence="3" id="KW-1185">Reference proteome</keyword>
<sequence length="345" mass="37534">MTSRPEETSRGHEDGHRFSSVDQALRGQENGATRTQMLKAPSSNEFWNARVGEEPVIDLRKSPSAENTWEEDSAQSHSEEEYEEAIVEPRTLNEITTVTDKTSPWSSFLSETEQEPVHQAQMTKGGDHLPTERALRRSSVSDVIQEGPLSASSLAGSGNSPFGEQDGDNNAEEDLEADELEADEPQLEVDEEEPQLGAGEAEPQLGAGEEEPQLGAGEEEPSTAGQVEIQKVGHRRSTEVQEGGPPEATHNGGGDFVRARRVAPGVTEGSGNLPREPQQEEGTNGKGEEDLQLCPPSQEIMQQTEAFSGEDDKDLAEEFNAPIIPLYPFLQPSPLRKNTLSSLNK</sequence>
<name>V8NEI4_OPHHA</name>
<evidence type="ECO:0000313" key="2">
    <source>
        <dbReference type="EMBL" id="ETE60684.1"/>
    </source>
</evidence>
<dbReference type="OrthoDB" id="79771at2759"/>
<proteinExistence type="predicted"/>
<comment type="caution">
    <text evidence="2">The sequence shown here is derived from an EMBL/GenBank/DDBJ whole genome shotgun (WGS) entry which is preliminary data.</text>
</comment>
<accession>V8NEI4</accession>
<protein>
    <submittedName>
        <fullName evidence="2">C2 domain-containing protein 3</fullName>
    </submittedName>
</protein>
<organism evidence="2 3">
    <name type="scientific">Ophiophagus hannah</name>
    <name type="common">King cobra</name>
    <name type="synonym">Naja hannah</name>
    <dbReference type="NCBI Taxonomy" id="8665"/>
    <lineage>
        <taxon>Eukaryota</taxon>
        <taxon>Metazoa</taxon>
        <taxon>Chordata</taxon>
        <taxon>Craniata</taxon>
        <taxon>Vertebrata</taxon>
        <taxon>Euteleostomi</taxon>
        <taxon>Lepidosauria</taxon>
        <taxon>Squamata</taxon>
        <taxon>Bifurcata</taxon>
        <taxon>Unidentata</taxon>
        <taxon>Episquamata</taxon>
        <taxon>Toxicofera</taxon>
        <taxon>Serpentes</taxon>
        <taxon>Colubroidea</taxon>
        <taxon>Elapidae</taxon>
        <taxon>Elapinae</taxon>
        <taxon>Ophiophagus</taxon>
    </lineage>
</organism>
<dbReference type="GO" id="GO:0060271">
    <property type="term" value="P:cilium assembly"/>
    <property type="evidence" value="ECO:0007669"/>
    <property type="project" value="TreeGrafter"/>
</dbReference>
<gene>
    <name evidence="2" type="primary">c2cd3</name>
    <name evidence="2" type="ORF">L345_13572</name>
</gene>
<feature type="compositionally biased region" description="Polar residues" evidence="1">
    <location>
        <begin position="93"/>
        <end position="111"/>
    </location>
</feature>
<feature type="compositionally biased region" description="Polar residues" evidence="1">
    <location>
        <begin position="30"/>
        <end position="46"/>
    </location>
</feature>
<dbReference type="EMBL" id="AZIM01004482">
    <property type="protein sequence ID" value="ETE60684.1"/>
    <property type="molecule type" value="Genomic_DNA"/>
</dbReference>
<dbReference type="AlphaFoldDB" id="V8NEI4"/>
<dbReference type="GO" id="GO:0005814">
    <property type="term" value="C:centriole"/>
    <property type="evidence" value="ECO:0007669"/>
    <property type="project" value="TreeGrafter"/>
</dbReference>
<feature type="compositionally biased region" description="Acidic residues" evidence="1">
    <location>
        <begin position="165"/>
        <end position="194"/>
    </location>
</feature>
<feature type="non-terminal residue" evidence="2">
    <location>
        <position position="1"/>
    </location>
</feature>
<feature type="compositionally biased region" description="Low complexity" evidence="1">
    <location>
        <begin position="148"/>
        <end position="161"/>
    </location>
</feature>
<dbReference type="PANTHER" id="PTHR21254">
    <property type="entry name" value="C2 DOMAIN-CONTAINING PROTEIN 3"/>
    <property type="match status" value="1"/>
</dbReference>
<evidence type="ECO:0000313" key="3">
    <source>
        <dbReference type="Proteomes" id="UP000018936"/>
    </source>
</evidence>
<feature type="compositionally biased region" description="Basic and acidic residues" evidence="1">
    <location>
        <begin position="125"/>
        <end position="135"/>
    </location>
</feature>
<dbReference type="GO" id="GO:0061511">
    <property type="term" value="P:centriole elongation"/>
    <property type="evidence" value="ECO:0007669"/>
    <property type="project" value="TreeGrafter"/>
</dbReference>
<evidence type="ECO:0000256" key="1">
    <source>
        <dbReference type="SAM" id="MobiDB-lite"/>
    </source>
</evidence>
<feature type="compositionally biased region" description="Acidic residues" evidence="1">
    <location>
        <begin position="208"/>
        <end position="221"/>
    </location>
</feature>
<dbReference type="Proteomes" id="UP000018936">
    <property type="component" value="Unassembled WGS sequence"/>
</dbReference>
<dbReference type="GO" id="GO:0071539">
    <property type="term" value="P:protein localization to centrosome"/>
    <property type="evidence" value="ECO:0007669"/>
    <property type="project" value="TreeGrafter"/>
</dbReference>
<dbReference type="PANTHER" id="PTHR21254:SF1">
    <property type="entry name" value="C2 DOMAIN-CONTAINING PROTEIN 3"/>
    <property type="match status" value="1"/>
</dbReference>
<dbReference type="GO" id="GO:0034451">
    <property type="term" value="C:centriolar satellite"/>
    <property type="evidence" value="ECO:0007669"/>
    <property type="project" value="TreeGrafter"/>
</dbReference>
<feature type="region of interest" description="Disordered" evidence="1">
    <location>
        <begin position="1"/>
        <end position="295"/>
    </location>
</feature>